<sequence length="304" mass="32535">MTEEYLVLGRPPRPPRRGRWGRHGPRAVVAVTLIGLTGWAVWQGIPDGAPTAPRHHASASHRARVEPPRIAYVRSGVLYRPGFPPTTLPAGAWTDFVELSDGEVVLIGKGSLAVLDSVGELRTYPRTGGVNVPADRAAVAWTGPHGRVRVLLAGRAKPAVAPRSVRLGHPACLGPRLVGQQEPANPSLFQWRSCDRYGNVLSPDHRYVAWRGEDGLTVAPRSSVTPAHPHGVGKTTYGVGQAGPDGDLVWEDPSHLLVLDRDAVYQPYVFRTGLNGDAAPLIPPTPGGDRRHPALMLPLIGDAG</sequence>
<dbReference type="Proteomes" id="UP001500571">
    <property type="component" value="Unassembled WGS sequence"/>
</dbReference>
<feature type="compositionally biased region" description="Basic residues" evidence="1">
    <location>
        <begin position="13"/>
        <end position="22"/>
    </location>
</feature>
<reference evidence="2 3" key="1">
    <citation type="journal article" date="2019" name="Int. J. Syst. Evol. Microbiol.">
        <title>The Global Catalogue of Microorganisms (GCM) 10K type strain sequencing project: providing services to taxonomists for standard genome sequencing and annotation.</title>
        <authorList>
            <consortium name="The Broad Institute Genomics Platform"/>
            <consortium name="The Broad Institute Genome Sequencing Center for Infectious Disease"/>
            <person name="Wu L."/>
            <person name="Ma J."/>
        </authorList>
    </citation>
    <scope>NUCLEOTIDE SEQUENCE [LARGE SCALE GENOMIC DNA]</scope>
    <source>
        <strain evidence="2 3">JCM 15309</strain>
    </source>
</reference>
<organism evidence="2 3">
    <name type="scientific">Nocardioides panacihumi</name>
    <dbReference type="NCBI Taxonomy" id="400774"/>
    <lineage>
        <taxon>Bacteria</taxon>
        <taxon>Bacillati</taxon>
        <taxon>Actinomycetota</taxon>
        <taxon>Actinomycetes</taxon>
        <taxon>Propionibacteriales</taxon>
        <taxon>Nocardioidaceae</taxon>
        <taxon>Nocardioides</taxon>
    </lineage>
</organism>
<accession>A0ABN2QCK5</accession>
<dbReference type="EMBL" id="BAAAPB010000001">
    <property type="protein sequence ID" value="GAA1949638.1"/>
    <property type="molecule type" value="Genomic_DNA"/>
</dbReference>
<comment type="caution">
    <text evidence="2">The sequence shown here is derived from an EMBL/GenBank/DDBJ whole genome shotgun (WGS) entry which is preliminary data.</text>
</comment>
<protein>
    <recommendedName>
        <fullName evidence="4">LigA protein</fullName>
    </recommendedName>
</protein>
<proteinExistence type="predicted"/>
<name>A0ABN2QCK5_9ACTN</name>
<evidence type="ECO:0000313" key="3">
    <source>
        <dbReference type="Proteomes" id="UP001500571"/>
    </source>
</evidence>
<keyword evidence="3" id="KW-1185">Reference proteome</keyword>
<evidence type="ECO:0000256" key="1">
    <source>
        <dbReference type="SAM" id="MobiDB-lite"/>
    </source>
</evidence>
<evidence type="ECO:0008006" key="4">
    <source>
        <dbReference type="Google" id="ProtNLM"/>
    </source>
</evidence>
<gene>
    <name evidence="2" type="ORF">GCM10009798_06050</name>
</gene>
<feature type="region of interest" description="Disordered" evidence="1">
    <location>
        <begin position="1"/>
        <end position="22"/>
    </location>
</feature>
<evidence type="ECO:0000313" key="2">
    <source>
        <dbReference type="EMBL" id="GAA1949638.1"/>
    </source>
</evidence>